<evidence type="ECO:0000256" key="4">
    <source>
        <dbReference type="ARBA" id="ARBA00022475"/>
    </source>
</evidence>
<feature type="compositionally biased region" description="Basic and acidic residues" evidence="9">
    <location>
        <begin position="718"/>
        <end position="736"/>
    </location>
</feature>
<feature type="compositionally biased region" description="Gly residues" evidence="9">
    <location>
        <begin position="347"/>
        <end position="357"/>
    </location>
</feature>
<feature type="compositionally biased region" description="Polar residues" evidence="9">
    <location>
        <begin position="808"/>
        <end position="817"/>
    </location>
</feature>
<dbReference type="GO" id="GO:0031901">
    <property type="term" value="C:early endosome membrane"/>
    <property type="evidence" value="ECO:0007669"/>
    <property type="project" value="UniProtKB-SubCell"/>
</dbReference>
<feature type="compositionally biased region" description="Basic and acidic residues" evidence="9">
    <location>
        <begin position="491"/>
        <end position="507"/>
    </location>
</feature>
<dbReference type="EMBL" id="WNYA01000011">
    <property type="protein sequence ID" value="KAG8551969.1"/>
    <property type="molecule type" value="Genomic_DNA"/>
</dbReference>
<feature type="compositionally biased region" description="Polar residues" evidence="9">
    <location>
        <begin position="480"/>
        <end position="490"/>
    </location>
</feature>
<feature type="compositionally biased region" description="Acidic residues" evidence="9">
    <location>
        <begin position="360"/>
        <end position="371"/>
    </location>
</feature>
<accession>A0AAV6ZWM1</accession>
<feature type="region of interest" description="Disordered" evidence="9">
    <location>
        <begin position="895"/>
        <end position="931"/>
    </location>
</feature>
<dbReference type="Pfam" id="PF15255">
    <property type="entry name" value="CAP-ZIP_m"/>
    <property type="match status" value="1"/>
</dbReference>
<feature type="compositionally biased region" description="Basic and acidic residues" evidence="9">
    <location>
        <begin position="1112"/>
        <end position="1134"/>
    </location>
</feature>
<feature type="region of interest" description="Disordered" evidence="9">
    <location>
        <begin position="1235"/>
        <end position="1257"/>
    </location>
</feature>
<dbReference type="GO" id="GO:0071203">
    <property type="term" value="C:WASH complex"/>
    <property type="evidence" value="ECO:0007669"/>
    <property type="project" value="TreeGrafter"/>
</dbReference>
<name>A0AAV6ZWM1_ENGPU</name>
<feature type="compositionally biased region" description="Acidic residues" evidence="9">
    <location>
        <begin position="216"/>
        <end position="233"/>
    </location>
</feature>
<evidence type="ECO:0000256" key="2">
    <source>
        <dbReference type="ARBA" id="ARBA00004236"/>
    </source>
</evidence>
<dbReference type="GO" id="GO:0036010">
    <property type="term" value="P:protein localization to endosome"/>
    <property type="evidence" value="ECO:0007669"/>
    <property type="project" value="TreeGrafter"/>
</dbReference>
<keyword evidence="4" id="KW-1003">Cell membrane</keyword>
<evidence type="ECO:0000256" key="1">
    <source>
        <dbReference type="ARBA" id="ARBA00004146"/>
    </source>
</evidence>
<feature type="compositionally biased region" description="Basic and acidic residues" evidence="9">
    <location>
        <begin position="1180"/>
        <end position="1195"/>
    </location>
</feature>
<dbReference type="GO" id="GO:0042147">
    <property type="term" value="P:retrograde transport, endosome to Golgi"/>
    <property type="evidence" value="ECO:0007669"/>
    <property type="project" value="TreeGrafter"/>
</dbReference>
<feature type="compositionally biased region" description="Basic residues" evidence="9">
    <location>
        <begin position="1006"/>
        <end position="1020"/>
    </location>
</feature>
<feature type="region of interest" description="Disordered" evidence="9">
    <location>
        <begin position="199"/>
        <end position="659"/>
    </location>
</feature>
<evidence type="ECO:0000256" key="3">
    <source>
        <dbReference type="ARBA" id="ARBA00022448"/>
    </source>
</evidence>
<proteinExistence type="inferred from homology"/>
<evidence type="ECO:0000256" key="8">
    <source>
        <dbReference type="ARBA" id="ARBA00038327"/>
    </source>
</evidence>
<sequence>MNGPVNSGAEEPVWERPWSLEEIGRSSQSWSLAADAGLLNFLQEFSHQTISRTHEIEKQLDGLVREAKSTECRLHNIFNDFLMLSNTQFIENRVYDEEVEEHVVKSEIGEKLEQEKTREQKEVELIPKIQEAVNYGLQVLETAFEQLDIKAGNSDSEDEDVNERVELILEPKDLYIDRPLPYLIGSQLFMQQEDVGLGDLSSEEGSVDNDRGSAIDSEEEEDKDNDEESDEDFGNNSEEETKPHHPALSDEDEDNGSDLFGDSDKEDEEDNDKSMKTRTKSFADELAARIQSEVPKRQETDPSSKPAVEGKFKRDKESRESRKLPSDDEDDDIFKPPKLTDEDFFGNKGGLFSGGKGLFDDDEDDGEEGDLFSDMQKKEHRITEQTPAPKPEALPSDVKKKPPYGGVSLFPGGENVINSSVLTEKDKKKQPTPTNVPPKPSASAGLFDDDDAIFGAAPTHPPEKTKQTSDLFADEDDLFNDQSSINSATVKTKETEASAQKPIEKKNLQIPAEKILPEPSFKKQTKGLFSDEEDSESDLFSPSQAASKTKTTSLPATKTSKSLSLFDDEDDDFFGSVPEKKVSTGVSKPAPVQKAAIPAPAEVKSQKSGLFSSDEEDLITQTAKFKPIEKSQKGAVVPPKPKEEEKTEKKPSLFDDDNDDLFAITKESQKKTHRVSLLFEDDVSEEPLFSSGVTKPSEEPKTSVPIKEENGKASLVGETDKKEESQIKVEAEEEKLPVVPQKNAVKPVSFEESDGEDLFASPPQPVKQASKVKSKNVLSLFGNEEDDMEDQFATNIIQQSPGKDPVEKSTQGKSTGVFQDEELLFSHELQEDNDPDVDLFASTNKKSSDKSKNAKLSTGAGLFFDDDNDDLFASAKPKQPPKVQEKKTVIKKGLLETAKESGGPLEGNEGTKTEEKTTDPAPVKTKSPSSRIGKLQANLLINPAALLPGAVPKLSGMRATTMAEAQVALAAEDNLPSKSISQNLEGACFETPAQVDTLHNANKTRVKVGGKRRPPTRMGRKLASQGSGETEDLSSPVSPTSAAKTDPGLVESNWRTDRDEISTMKLSFSENDIQPRAQMKAAVNPLTPDVYDLFGSDLFTDNSMSHPVASKPQKEESSGSEYSKKSFLDQEKKSSSVFDGDGSDDDLFKSIKNKPKKTPQSTSMMEPEPEDDLFGFQKPQIKEDAQPVAPKDKSTTSDTFEDDIFAAEAVKPVKKAKEKKGASELNLFDDGADIFSDFSQKPKEKKSKKKAEPKSIFDDDMDDIFSASISNVKKTKSKSKSSSHGSEAKPDTKASTAFDDPLNAFGK</sequence>
<feature type="region of interest" description="Disordered" evidence="9">
    <location>
        <begin position="687"/>
        <end position="772"/>
    </location>
</feature>
<feature type="compositionally biased region" description="Polar residues" evidence="9">
    <location>
        <begin position="1024"/>
        <end position="1043"/>
    </location>
</feature>
<comment type="subcellular location">
    <subcellularLocation>
        <location evidence="2">Cell membrane</location>
    </subcellularLocation>
    <subcellularLocation>
        <location evidence="1">Early endosome membrane</location>
    </subcellularLocation>
</comment>
<feature type="region of interest" description="Disordered" evidence="9">
    <location>
        <begin position="1104"/>
        <end position="1200"/>
    </location>
</feature>
<feature type="region of interest" description="Disordered" evidence="9">
    <location>
        <begin position="1006"/>
        <end position="1057"/>
    </location>
</feature>
<evidence type="ECO:0000259" key="10">
    <source>
        <dbReference type="Pfam" id="PF15255"/>
    </source>
</evidence>
<organism evidence="11 12">
    <name type="scientific">Engystomops pustulosus</name>
    <name type="common">Tungara frog</name>
    <name type="synonym">Physalaemus pustulosus</name>
    <dbReference type="NCBI Taxonomy" id="76066"/>
    <lineage>
        <taxon>Eukaryota</taxon>
        <taxon>Metazoa</taxon>
        <taxon>Chordata</taxon>
        <taxon>Craniata</taxon>
        <taxon>Vertebrata</taxon>
        <taxon>Euteleostomi</taxon>
        <taxon>Amphibia</taxon>
        <taxon>Batrachia</taxon>
        <taxon>Anura</taxon>
        <taxon>Neobatrachia</taxon>
        <taxon>Hyloidea</taxon>
        <taxon>Leptodactylidae</taxon>
        <taxon>Leiuperinae</taxon>
        <taxon>Engystomops</taxon>
    </lineage>
</organism>
<evidence type="ECO:0000256" key="6">
    <source>
        <dbReference type="ARBA" id="ARBA00022753"/>
    </source>
</evidence>
<feature type="compositionally biased region" description="Basic and acidic residues" evidence="9">
    <location>
        <begin position="909"/>
        <end position="918"/>
    </location>
</feature>
<evidence type="ECO:0000256" key="5">
    <source>
        <dbReference type="ARBA" id="ARBA00022553"/>
    </source>
</evidence>
<dbReference type="GO" id="GO:1901981">
    <property type="term" value="F:phosphatidylinositol phosphate binding"/>
    <property type="evidence" value="ECO:0007669"/>
    <property type="project" value="TreeGrafter"/>
</dbReference>
<gene>
    <name evidence="11" type="ORF">GDO81_004354</name>
</gene>
<feature type="compositionally biased region" description="Basic and acidic residues" evidence="9">
    <location>
        <begin position="294"/>
        <end position="326"/>
    </location>
</feature>
<keyword evidence="7" id="KW-0472">Membrane</keyword>
<comment type="caution">
    <text evidence="11">The sequence shown here is derived from an EMBL/GenBank/DDBJ whole genome shotgun (WGS) entry which is preliminary data.</text>
</comment>
<feature type="region of interest" description="Disordered" evidence="9">
    <location>
        <begin position="797"/>
        <end position="855"/>
    </location>
</feature>
<dbReference type="Proteomes" id="UP000824782">
    <property type="component" value="Unassembled WGS sequence"/>
</dbReference>
<feature type="domain" description="FAM21/CAPZIP" evidence="10">
    <location>
        <begin position="921"/>
        <end position="1039"/>
    </location>
</feature>
<dbReference type="GO" id="GO:0005829">
    <property type="term" value="C:cytosol"/>
    <property type="evidence" value="ECO:0007669"/>
    <property type="project" value="GOC"/>
</dbReference>
<dbReference type="GO" id="GO:1905394">
    <property type="term" value="F:retromer complex binding"/>
    <property type="evidence" value="ECO:0007669"/>
    <property type="project" value="TreeGrafter"/>
</dbReference>
<protein>
    <recommendedName>
        <fullName evidence="10">FAM21/CAPZIP domain-containing protein</fullName>
    </recommendedName>
</protein>
<keyword evidence="3" id="KW-0813">Transport</keyword>
<feature type="region of interest" description="Disordered" evidence="9">
    <location>
        <begin position="1272"/>
        <end position="1307"/>
    </location>
</feature>
<comment type="similarity">
    <text evidence="8">Belongs to the FAM21 family.</text>
</comment>
<keyword evidence="5" id="KW-0597">Phosphoprotein</keyword>
<evidence type="ECO:0000256" key="7">
    <source>
        <dbReference type="ARBA" id="ARBA00023136"/>
    </source>
</evidence>
<dbReference type="InterPro" id="IPR029341">
    <property type="entry name" value="FAM21/CAPZIP"/>
</dbReference>
<reference evidence="11" key="1">
    <citation type="thesis" date="2020" institute="ProQuest LLC" country="789 East Eisenhower Parkway, Ann Arbor, MI, USA">
        <title>Comparative Genomics and Chromosome Evolution.</title>
        <authorList>
            <person name="Mudd A.B."/>
        </authorList>
    </citation>
    <scope>NUCLEOTIDE SEQUENCE</scope>
    <source>
        <strain evidence="11">237g6f4</strain>
        <tissue evidence="11">Blood</tissue>
    </source>
</reference>
<feature type="compositionally biased region" description="Polar residues" evidence="9">
    <location>
        <begin position="540"/>
        <end position="563"/>
    </location>
</feature>
<dbReference type="PANTHER" id="PTHR21669:SF38">
    <property type="entry name" value="WASH COMPLEX SUBUNIT 2A-RELATED"/>
    <property type="match status" value="1"/>
</dbReference>
<feature type="compositionally biased region" description="Basic and acidic residues" evidence="9">
    <location>
        <begin position="696"/>
        <end position="711"/>
    </location>
</feature>
<feature type="compositionally biased region" description="Basic and acidic residues" evidence="9">
    <location>
        <begin position="640"/>
        <end position="653"/>
    </location>
</feature>
<evidence type="ECO:0000313" key="11">
    <source>
        <dbReference type="EMBL" id="KAG8551969.1"/>
    </source>
</evidence>
<evidence type="ECO:0000256" key="9">
    <source>
        <dbReference type="SAM" id="MobiDB-lite"/>
    </source>
</evidence>
<keyword evidence="6" id="KW-0967">Endosome</keyword>
<dbReference type="GO" id="GO:0005886">
    <property type="term" value="C:plasma membrane"/>
    <property type="evidence" value="ECO:0007669"/>
    <property type="project" value="UniProtKB-SubCell"/>
</dbReference>
<dbReference type="PANTHER" id="PTHR21669">
    <property type="entry name" value="CAPZ-INTERACTING PROTEIN AND RELATED PROTEINS"/>
    <property type="match status" value="1"/>
</dbReference>
<evidence type="ECO:0000313" key="12">
    <source>
        <dbReference type="Proteomes" id="UP000824782"/>
    </source>
</evidence>
<keyword evidence="12" id="KW-1185">Reference proteome</keyword>